<evidence type="ECO:0000256" key="5">
    <source>
        <dbReference type="ARBA" id="ARBA00022840"/>
    </source>
</evidence>
<dbReference type="GO" id="GO:0005778">
    <property type="term" value="C:peroxisomal membrane"/>
    <property type="evidence" value="ECO:0007669"/>
    <property type="project" value="UniProtKB-ARBA"/>
</dbReference>
<feature type="transmembrane region" description="Helical" evidence="9">
    <location>
        <begin position="1424"/>
        <end position="1443"/>
    </location>
</feature>
<feature type="domain" description="ABC transmembrane type-1" evidence="11">
    <location>
        <begin position="1324"/>
        <end position="1563"/>
    </location>
</feature>
<dbReference type="Gene3D" id="1.20.1560.10">
    <property type="entry name" value="ABC transporter type 1, transmembrane domain"/>
    <property type="match status" value="2"/>
</dbReference>
<dbReference type="SUPFAM" id="SSF52540">
    <property type="entry name" value="P-loop containing nucleoside triphosphate hydrolases"/>
    <property type="match status" value="2"/>
</dbReference>
<reference evidence="12" key="1">
    <citation type="submission" date="2018-08" db="EMBL/GenBank/DDBJ databases">
        <title>Draft genome sequence of azole-resistant Aspergillus thermomutatus (Neosartorya pseudofischeri) strain HMR AF 39, isolated from a human nasal aspirate.</title>
        <authorList>
            <person name="Parent-Michaud M."/>
            <person name="Dufresne P.J."/>
            <person name="Fournier E."/>
            <person name="Martineau C."/>
            <person name="Moreira S."/>
            <person name="Perkins V."/>
            <person name="De Repentigny L."/>
            <person name="Dufresne S.F."/>
        </authorList>
    </citation>
    <scope>NUCLEOTIDE SEQUENCE [LARGE SCALE GENOMIC DNA]</scope>
    <source>
        <strain evidence="12">HMR AF 39</strain>
    </source>
</reference>
<dbReference type="OrthoDB" id="6500128at2759"/>
<accession>A0A397HHY0</accession>
<dbReference type="InterPro" id="IPR010482">
    <property type="entry name" value="TECPR1-like_DysF"/>
</dbReference>
<dbReference type="VEuPathDB" id="FungiDB:CDV56_107855"/>
<feature type="domain" description="ABC transporter" evidence="10">
    <location>
        <begin position="1598"/>
        <end position="1819"/>
    </location>
</feature>
<evidence type="ECO:0000259" key="11">
    <source>
        <dbReference type="PROSITE" id="PS50929"/>
    </source>
</evidence>
<dbReference type="Pfam" id="PF00664">
    <property type="entry name" value="ABC_membrane"/>
    <property type="match status" value="2"/>
</dbReference>
<protein>
    <recommendedName>
        <fullName evidence="14">ABC transporter</fullName>
    </recommendedName>
</protein>
<dbReference type="EMBL" id="NKHU02000048">
    <property type="protein sequence ID" value="RHZ60813.1"/>
    <property type="molecule type" value="Genomic_DNA"/>
</dbReference>
<dbReference type="PROSITE" id="PS50929">
    <property type="entry name" value="ABC_TM1F"/>
    <property type="match status" value="2"/>
</dbReference>
<evidence type="ECO:0000256" key="4">
    <source>
        <dbReference type="ARBA" id="ARBA00022741"/>
    </source>
</evidence>
<dbReference type="GO" id="GO:0005524">
    <property type="term" value="F:ATP binding"/>
    <property type="evidence" value="ECO:0007669"/>
    <property type="project" value="UniProtKB-KW"/>
</dbReference>
<evidence type="ECO:0000256" key="3">
    <source>
        <dbReference type="ARBA" id="ARBA00022692"/>
    </source>
</evidence>
<name>A0A397HHY0_ASPTH</name>
<dbReference type="STRING" id="41047.A0A397HHY0"/>
<proteinExistence type="predicted"/>
<feature type="transmembrane region" description="Helical" evidence="9">
    <location>
        <begin position="1535"/>
        <end position="1555"/>
    </location>
</feature>
<dbReference type="PANTHER" id="PTHR24223:SF415">
    <property type="entry name" value="FI20190P1"/>
    <property type="match status" value="1"/>
</dbReference>
<comment type="subcellular location">
    <subcellularLocation>
        <location evidence="1">Membrane</location>
        <topology evidence="1">Multi-pass membrane protein</topology>
    </subcellularLocation>
</comment>
<dbReference type="CDD" id="cd18596">
    <property type="entry name" value="ABC_6TM_VMR1_D1_like"/>
    <property type="match status" value="1"/>
</dbReference>
<evidence type="ECO:0000259" key="10">
    <source>
        <dbReference type="PROSITE" id="PS50893"/>
    </source>
</evidence>
<dbReference type="InterPro" id="IPR011527">
    <property type="entry name" value="ABC1_TM_dom"/>
</dbReference>
<dbReference type="GO" id="GO:0016887">
    <property type="term" value="F:ATP hydrolysis activity"/>
    <property type="evidence" value="ECO:0007669"/>
    <property type="project" value="InterPro"/>
</dbReference>
<evidence type="ECO:0000256" key="7">
    <source>
        <dbReference type="ARBA" id="ARBA00023136"/>
    </source>
</evidence>
<dbReference type="Gene3D" id="3.40.50.300">
    <property type="entry name" value="P-loop containing nucleotide triphosphate hydrolases"/>
    <property type="match status" value="2"/>
</dbReference>
<dbReference type="InterPro" id="IPR003439">
    <property type="entry name" value="ABC_transporter-like_ATP-bd"/>
</dbReference>
<organism evidence="12 13">
    <name type="scientific">Aspergillus thermomutatus</name>
    <name type="common">Neosartorya pseudofischeri</name>
    <dbReference type="NCBI Taxonomy" id="41047"/>
    <lineage>
        <taxon>Eukaryota</taxon>
        <taxon>Fungi</taxon>
        <taxon>Dikarya</taxon>
        <taxon>Ascomycota</taxon>
        <taxon>Pezizomycotina</taxon>
        <taxon>Eurotiomycetes</taxon>
        <taxon>Eurotiomycetidae</taxon>
        <taxon>Eurotiales</taxon>
        <taxon>Aspergillaceae</taxon>
        <taxon>Aspergillus</taxon>
        <taxon>Aspergillus subgen. Fumigati</taxon>
    </lineage>
</organism>
<dbReference type="InterPro" id="IPR027417">
    <property type="entry name" value="P-loop_NTPase"/>
</dbReference>
<evidence type="ECO:0000256" key="8">
    <source>
        <dbReference type="SAM" id="MobiDB-lite"/>
    </source>
</evidence>
<dbReference type="InterPro" id="IPR003593">
    <property type="entry name" value="AAA+_ATPase"/>
</dbReference>
<evidence type="ECO:0000313" key="12">
    <source>
        <dbReference type="EMBL" id="RHZ60813.1"/>
    </source>
</evidence>
<feature type="transmembrane region" description="Helical" evidence="9">
    <location>
        <begin position="493"/>
        <end position="512"/>
    </location>
</feature>
<feature type="transmembrane region" description="Helical" evidence="9">
    <location>
        <begin position="128"/>
        <end position="159"/>
    </location>
</feature>
<keyword evidence="13" id="KW-1185">Reference proteome</keyword>
<dbReference type="SMART" id="SM00382">
    <property type="entry name" value="AAA"/>
    <property type="match status" value="2"/>
</dbReference>
<feature type="transmembrane region" description="Helical" evidence="9">
    <location>
        <begin position="1508"/>
        <end position="1529"/>
    </location>
</feature>
<dbReference type="GeneID" id="38129829"/>
<keyword evidence="4" id="KW-0547">Nucleotide-binding</keyword>
<evidence type="ECO:0000256" key="1">
    <source>
        <dbReference type="ARBA" id="ARBA00004141"/>
    </source>
</evidence>
<dbReference type="CDD" id="cd18604">
    <property type="entry name" value="ABC_6TM_VMR1_D2_like"/>
    <property type="match status" value="1"/>
</dbReference>
<dbReference type="InterPro" id="IPR017871">
    <property type="entry name" value="ABC_transporter-like_CS"/>
</dbReference>
<feature type="region of interest" description="Disordered" evidence="8">
    <location>
        <begin position="699"/>
        <end position="720"/>
    </location>
</feature>
<dbReference type="InterPro" id="IPR036640">
    <property type="entry name" value="ABC1_TM_sf"/>
</dbReference>
<dbReference type="GO" id="GO:0007031">
    <property type="term" value="P:peroxisome organization"/>
    <property type="evidence" value="ECO:0007669"/>
    <property type="project" value="UniProtKB-ARBA"/>
</dbReference>
<keyword evidence="6 9" id="KW-1133">Transmembrane helix</keyword>
<dbReference type="CDD" id="cd03244">
    <property type="entry name" value="ABCC_MRP_domain2"/>
    <property type="match status" value="1"/>
</dbReference>
<evidence type="ECO:0000256" key="9">
    <source>
        <dbReference type="SAM" id="Phobius"/>
    </source>
</evidence>
<feature type="transmembrane region" description="Helical" evidence="9">
    <location>
        <begin position="798"/>
        <end position="818"/>
    </location>
</feature>
<dbReference type="Pfam" id="PF00005">
    <property type="entry name" value="ABC_tran"/>
    <property type="match status" value="2"/>
</dbReference>
<sequence length="1821" mass="203858">MMDDGCTAEVIANRDEPIPVISVKRHDTKSHRHGRSESLQDKLFSKLTNNVNARLLEQVIPAEDVDNESVSGGDKRTIADVKRPAFSLPLMANNFRRFNARIGVVFHFQNRIERLLSWRKSSHTFSFLFVYSFICLDPNLLVVLPITVILLFIMVPAFAARHPPPPSMSTSSTTPYYSYQGPALAPAKTIKPASETSKDFFRNMRDLQNVMADFSDVHDATISLFAPMTNFSNEKLSSTVFLMLTITAVLLFLTAHLLPWRFILLLGGNAAVLSSHPGLQEFLQNLLGDSSGDVKAEPQADRAGKKNTPDMYGLALPSNPSAAVALLDSLADISLDSYPEEREVEIFEIQNRSLAPYSESEWDHFIFSPVPYDPLSPSRIAGDRPRGCRFFEDVQPPPGWAWKTKKWKLDLDCREWVVERMITGVGFEIPGAGPEGSMASEEIGGWVWDLPSQSPSRDEDAVATALGYQDYGSASKPASTQEKKKMQKVKRLPAYYVAAGAALAGCVTILLMPLREPSFPCYAIAAVGQPSSSDFRSPEDNLRLWQFLSVSWMAPLISIGRKRRLDENDVWFLGFEFQHRRLHEKFRRLKGSVIGRLLRANGIDIAIVSTIAIVQMICDFATPILLQQLLQAMQDMSSGKRPAMTYALVTLVLRVVAAQSQVLNLWYGRRCYERSRGEMIMMVYEKALSRKNIFEPQLEQKDEGVANEEPDEEDAENEVEIPNPKRRRLCGIFSGRQQTTKKAAKSAASMGKIFNLLRGDVYEVAQRFWEVDSLIDKPLGLIIATVLVWKLFGPSCFLGILAILVAQALNAVITRTLLRWERVRRLATDARLQITSQFVEALRHLRWYGWQDHWYRQVMDARQLELNLRITTSLWSILIRFVNTFASGVFPVVALYAYTLLAGHPLRIDIIFPALQLFTMLETRLRDIPGLITVLINASIAVERIEDFMAEPDKETSATDPADSASIHLQHCSYAWPGRAVPVLSDINLRMTEGLTVVSGKVGAGKTALLQALLGELDKIGGSSKIPNEMVGYCAQTPWLQSMSIRDNILFSSPYDEQRYQKVLDACALLPDLENFEHGDLSFVGENGIGLSGGQKARVALARALYSTARILLLDDPLSALDHNTAEIVVRKCFMGPPMQNRVVVLVTHRTALVSHIADQIVHIEDGRATIHGKQALSMDSAADEHVQSRSAKTALAQSEIQGALREAAASAPTQFIEEEHRSEWGVQARVYWNYIRAGRYRWWISLVFILAIYRLTSVGQSWFLKEWGEAYNQTLQAFSHSTPEGRYSAGEWIVPYGWSQVFRWNPTDPLENLPAPFEDVRPWLLVFFVITTFQSAMLLFAQLLMLVIVYCAGKKLFHEVMVRVSHATFRFFDVTPIGRLMNRLTSDIGVVDGNISEQFQAIAFQAITWISSIVVIASVTPTFLGVSFALTAAFIFTFLQFLPASQSLRRLEMVSLSPLISNFGELLHGLTTVRAFHAEERFQNRVIAVVDKFQGMDHFYWSLQSWLMYRFETLSAASTFCLTVLALYTNVTPGLAAFVLIAANNFVVSTHALCKQYGQLQMDFVSVERIDELLHIEQENPGTIDPPASWPRFGQDLTFEDVTIRYAPHLEPSLRNISLRIPGGSTTAIIGRTGSGKSTLAVSLLSVIRPESGRIVVDGIDIAQVNTQALRTRVTFVAQDPVLFPGSIRLNLDPTGEYSDEECADVLKRICSRHGWNLQTHVEAGGRNLSQGERQLIGLTRAVLRHSPIVILDEATASIDHESSLEIQQVIREELRESTVITIAHRLEAIKDANYYVVLDQGRVSKHGYVNDQGISQISS</sequence>
<feature type="compositionally biased region" description="Acidic residues" evidence="8">
    <location>
        <begin position="705"/>
        <end position="719"/>
    </location>
</feature>
<dbReference type="FunFam" id="3.40.50.300:FF:001751">
    <property type="entry name" value="ABC bile acid transporter"/>
    <property type="match status" value="1"/>
</dbReference>
<dbReference type="PANTHER" id="PTHR24223">
    <property type="entry name" value="ATP-BINDING CASSETTE SUB-FAMILY C"/>
    <property type="match status" value="1"/>
</dbReference>
<dbReference type="PROSITE" id="PS00211">
    <property type="entry name" value="ABC_TRANSPORTER_1"/>
    <property type="match status" value="1"/>
</dbReference>
<dbReference type="InterPro" id="IPR050173">
    <property type="entry name" value="ABC_transporter_C-like"/>
</dbReference>
<keyword evidence="7 9" id="KW-0472">Membrane</keyword>
<comment type="caution">
    <text evidence="12">The sequence shown here is derived from an EMBL/GenBank/DDBJ whole genome shotgun (WGS) entry which is preliminary data.</text>
</comment>
<feature type="transmembrane region" description="Helical" evidence="9">
    <location>
        <begin position="236"/>
        <end position="258"/>
    </location>
</feature>
<dbReference type="FunFam" id="3.40.50.300:FF:001577">
    <property type="entry name" value="ABC bile acid transporter"/>
    <property type="match status" value="1"/>
</dbReference>
<evidence type="ECO:0008006" key="14">
    <source>
        <dbReference type="Google" id="ProtNLM"/>
    </source>
</evidence>
<feature type="transmembrane region" description="Helical" evidence="9">
    <location>
        <begin position="877"/>
        <end position="898"/>
    </location>
</feature>
<keyword evidence="5" id="KW-0067">ATP-binding</keyword>
<keyword evidence="2" id="KW-0813">Transport</keyword>
<dbReference type="RefSeq" id="XP_026616243.1">
    <property type="nucleotide sequence ID" value="XM_026761474.1"/>
</dbReference>
<feature type="domain" description="ABC transporter" evidence="10">
    <location>
        <begin position="967"/>
        <end position="1191"/>
    </location>
</feature>
<gene>
    <name evidence="12" type="ORF">CDV56_107855</name>
</gene>
<dbReference type="Pfam" id="PF06398">
    <property type="entry name" value="Pex24p"/>
    <property type="match status" value="1"/>
</dbReference>
<dbReference type="CDD" id="cd03250">
    <property type="entry name" value="ABCC_MRP_domain1"/>
    <property type="match status" value="1"/>
</dbReference>
<dbReference type="PROSITE" id="PS50893">
    <property type="entry name" value="ABC_TRANSPORTER_2"/>
    <property type="match status" value="2"/>
</dbReference>
<evidence type="ECO:0000256" key="6">
    <source>
        <dbReference type="ARBA" id="ARBA00022989"/>
    </source>
</evidence>
<evidence type="ECO:0000256" key="2">
    <source>
        <dbReference type="ARBA" id="ARBA00022448"/>
    </source>
</evidence>
<dbReference type="SUPFAM" id="SSF90123">
    <property type="entry name" value="ABC transporter transmembrane region"/>
    <property type="match status" value="2"/>
</dbReference>
<feature type="transmembrane region" description="Helical" evidence="9">
    <location>
        <begin position="1324"/>
        <end position="1354"/>
    </location>
</feature>
<dbReference type="GO" id="GO:0140359">
    <property type="term" value="F:ABC-type transporter activity"/>
    <property type="evidence" value="ECO:0007669"/>
    <property type="project" value="InterPro"/>
</dbReference>
<dbReference type="Proteomes" id="UP000215305">
    <property type="component" value="Unassembled WGS sequence"/>
</dbReference>
<feature type="domain" description="ABC transmembrane type-1" evidence="11">
    <location>
        <begin position="606"/>
        <end position="937"/>
    </location>
</feature>
<evidence type="ECO:0000313" key="13">
    <source>
        <dbReference type="Proteomes" id="UP000215305"/>
    </source>
</evidence>
<keyword evidence="3 9" id="KW-0812">Transmembrane</keyword>